<dbReference type="Gene3D" id="3.60.40.10">
    <property type="entry name" value="PPM-type phosphatase domain"/>
    <property type="match status" value="1"/>
</dbReference>
<feature type="domain" description="PH" evidence="2">
    <location>
        <begin position="69"/>
        <end position="260"/>
    </location>
</feature>
<dbReference type="GO" id="GO:0004722">
    <property type="term" value="F:protein serine/threonine phosphatase activity"/>
    <property type="evidence" value="ECO:0007669"/>
    <property type="project" value="InterPro"/>
</dbReference>
<dbReference type="InterPro" id="IPR036457">
    <property type="entry name" value="PPM-type-like_dom_sf"/>
</dbReference>
<dbReference type="InterPro" id="IPR001932">
    <property type="entry name" value="PPM-type_phosphatase-like_dom"/>
</dbReference>
<dbReference type="SMART" id="SM00233">
    <property type="entry name" value="PH"/>
    <property type="match status" value="1"/>
</dbReference>
<feature type="region of interest" description="Disordered" evidence="1">
    <location>
        <begin position="372"/>
        <end position="396"/>
    </location>
</feature>
<feature type="region of interest" description="Disordered" evidence="1">
    <location>
        <begin position="288"/>
        <end position="307"/>
    </location>
</feature>
<feature type="region of interest" description="Disordered" evidence="1">
    <location>
        <begin position="413"/>
        <end position="462"/>
    </location>
</feature>
<feature type="region of interest" description="Disordered" evidence="1">
    <location>
        <begin position="1"/>
        <end position="26"/>
    </location>
</feature>
<dbReference type="SMART" id="SM00331">
    <property type="entry name" value="PP2C_SIG"/>
    <property type="match status" value="1"/>
</dbReference>
<organism evidence="4">
    <name type="scientific">Rhizochromulina marina</name>
    <dbReference type="NCBI Taxonomy" id="1034831"/>
    <lineage>
        <taxon>Eukaryota</taxon>
        <taxon>Sar</taxon>
        <taxon>Stramenopiles</taxon>
        <taxon>Ochrophyta</taxon>
        <taxon>Dictyochophyceae</taxon>
        <taxon>Rhizochromulinales</taxon>
        <taxon>Rhizochromulina</taxon>
    </lineage>
</organism>
<dbReference type="InterPro" id="IPR011993">
    <property type="entry name" value="PH-like_dom_sf"/>
</dbReference>
<dbReference type="CDD" id="cd00821">
    <property type="entry name" value="PH"/>
    <property type="match status" value="1"/>
</dbReference>
<evidence type="ECO:0000259" key="2">
    <source>
        <dbReference type="PROSITE" id="PS50003"/>
    </source>
</evidence>
<gene>
    <name evidence="4" type="ORF">RMAR1173_LOCUS3777</name>
</gene>
<dbReference type="SUPFAM" id="SSF50729">
    <property type="entry name" value="PH domain-like"/>
    <property type="match status" value="1"/>
</dbReference>
<dbReference type="SUPFAM" id="SSF81606">
    <property type="entry name" value="PP2C-like"/>
    <property type="match status" value="1"/>
</dbReference>
<evidence type="ECO:0000313" key="4">
    <source>
        <dbReference type="EMBL" id="CAD9668912.1"/>
    </source>
</evidence>
<name>A0A7S2REK4_9STRA</name>
<feature type="compositionally biased region" description="Low complexity" evidence="1">
    <location>
        <begin position="372"/>
        <end position="384"/>
    </location>
</feature>
<dbReference type="AlphaFoldDB" id="A0A7S2REK4"/>
<dbReference type="PANTHER" id="PTHR13832:SF827">
    <property type="entry name" value="PROTEIN PHOSPHATASE 1L"/>
    <property type="match status" value="1"/>
</dbReference>
<dbReference type="Pfam" id="PF00481">
    <property type="entry name" value="PP2C"/>
    <property type="match status" value="1"/>
</dbReference>
<feature type="compositionally biased region" description="Low complexity" evidence="1">
    <location>
        <begin position="440"/>
        <end position="462"/>
    </location>
</feature>
<feature type="domain" description="PPM-type phosphatase" evidence="3">
    <location>
        <begin position="467"/>
        <end position="779"/>
    </location>
</feature>
<accession>A0A7S2REK4</accession>
<dbReference type="SMART" id="SM00332">
    <property type="entry name" value="PP2Cc"/>
    <property type="match status" value="1"/>
</dbReference>
<dbReference type="Gene3D" id="2.30.29.30">
    <property type="entry name" value="Pleckstrin-homology domain (PH domain)/Phosphotyrosine-binding domain (PTB)"/>
    <property type="match status" value="1"/>
</dbReference>
<dbReference type="CDD" id="cd00143">
    <property type="entry name" value="PP2Cc"/>
    <property type="match status" value="1"/>
</dbReference>
<dbReference type="PANTHER" id="PTHR13832">
    <property type="entry name" value="PROTEIN PHOSPHATASE 2C"/>
    <property type="match status" value="1"/>
</dbReference>
<feature type="compositionally biased region" description="Polar residues" evidence="1">
    <location>
        <begin position="385"/>
        <end position="396"/>
    </location>
</feature>
<dbReference type="InterPro" id="IPR015655">
    <property type="entry name" value="PP2C"/>
</dbReference>
<proteinExistence type="predicted"/>
<dbReference type="PROSITE" id="PS50003">
    <property type="entry name" value="PH_DOMAIN"/>
    <property type="match status" value="1"/>
</dbReference>
<feature type="compositionally biased region" description="Basic and acidic residues" evidence="1">
    <location>
        <begin position="288"/>
        <end position="305"/>
    </location>
</feature>
<feature type="region of interest" description="Disordered" evidence="1">
    <location>
        <begin position="173"/>
        <end position="213"/>
    </location>
</feature>
<sequence length="784" mass="83782">MAMRRGPGWAPSARVEIPPPSSPSRDLSYNMAYTLDESGDFNVPRNRAVRATSLQQPRTLSAYRKQLKKVYFQGFLEKRSWSDRDRWERRFCVLSDGEFRYFHSKEAAVASGADLPVKPGALHGTAARPGEALSGSMASGVSLAPSSPYTSVGSASLLSLSLADSPDQLFRRSAPAGAAATPSEPPSTGARAAVDQGGAEDEEDGGNGHCIPLDQASAVRTVRDEENSFRLVIGGHEHVFRAYDRDEYQEWLFNFHSSILAIAMRIVDRETRLSPNDGFAEADLHDPARELGRGHGHHSPREGGRRALASGSHLDATRHPALGASDAAKAKPAFSQSKSLPFQALDAAIPRSASPEASIAVAGGPATRQATATAAASASESQSAYRTSNDGSVKSLGSSGDLFEMSFEDLSELGGALPPPASGDSSGHAQVAARPPLEPPGTGSASSSTPLPSSSAGAAGESGIRWRSGVYCEKGHRDKNEDTFTQVDAHDAAATGGGTAALYGVYDGHCGSEAADVAARDLHTYIFEHEALQTSPLTTLRDAFLRLDREFLELARDRNLYCGTTAIVMLLLDGGRRMFVSNVGDSAAVLCRGGQAVELSQSHKPDRPDEKERIAAANGWITEERELFMGQLHRMDLKDPKIRSAAEEVVQWVTISRVCGELAVSRSIGDPDFKGIAGPEPSQDLFFCFPQGHSRTFSADLVIAEPDIESFEVSPGDEFVVLASDGLWDVLNGQQVVDAVRDFQQAEPESTLDQVAHHLCRLALRLGSADNITVVVVAFDFDPS</sequence>
<evidence type="ECO:0008006" key="5">
    <source>
        <dbReference type="Google" id="ProtNLM"/>
    </source>
</evidence>
<dbReference type="PROSITE" id="PS51746">
    <property type="entry name" value="PPM_2"/>
    <property type="match status" value="1"/>
</dbReference>
<evidence type="ECO:0000256" key="1">
    <source>
        <dbReference type="SAM" id="MobiDB-lite"/>
    </source>
</evidence>
<dbReference type="EMBL" id="HBHJ01005757">
    <property type="protein sequence ID" value="CAD9668912.1"/>
    <property type="molecule type" value="Transcribed_RNA"/>
</dbReference>
<dbReference type="InterPro" id="IPR001849">
    <property type="entry name" value="PH_domain"/>
</dbReference>
<protein>
    <recommendedName>
        <fullName evidence="5">PPM-type phosphatase domain-containing protein</fullName>
    </recommendedName>
</protein>
<reference evidence="4" key="1">
    <citation type="submission" date="2021-01" db="EMBL/GenBank/DDBJ databases">
        <authorList>
            <person name="Corre E."/>
            <person name="Pelletier E."/>
            <person name="Niang G."/>
            <person name="Scheremetjew M."/>
            <person name="Finn R."/>
            <person name="Kale V."/>
            <person name="Holt S."/>
            <person name="Cochrane G."/>
            <person name="Meng A."/>
            <person name="Brown T."/>
            <person name="Cohen L."/>
        </authorList>
    </citation>
    <scope>NUCLEOTIDE SEQUENCE</scope>
    <source>
        <strain evidence="4">CCMP1243</strain>
    </source>
</reference>
<evidence type="ECO:0000259" key="3">
    <source>
        <dbReference type="PROSITE" id="PS51746"/>
    </source>
</evidence>